<reference evidence="4" key="1">
    <citation type="journal article" date="2019" name="Int. J. Syst. Evol. Microbiol.">
        <title>The Global Catalogue of Microorganisms (GCM) 10K type strain sequencing project: providing services to taxonomists for standard genome sequencing and annotation.</title>
        <authorList>
            <consortium name="The Broad Institute Genomics Platform"/>
            <consortium name="The Broad Institute Genome Sequencing Center for Infectious Disease"/>
            <person name="Wu L."/>
            <person name="Ma J."/>
        </authorList>
    </citation>
    <scope>NUCLEOTIDE SEQUENCE [LARGE SCALE GENOMIC DNA]</scope>
    <source>
        <strain evidence="4">KCTC 52127</strain>
    </source>
</reference>
<organism evidence="3 4">
    <name type="scientific">Pseudotenacibaculum haliotis</name>
    <dbReference type="NCBI Taxonomy" id="1862138"/>
    <lineage>
        <taxon>Bacteria</taxon>
        <taxon>Pseudomonadati</taxon>
        <taxon>Bacteroidota</taxon>
        <taxon>Flavobacteriia</taxon>
        <taxon>Flavobacteriales</taxon>
        <taxon>Flavobacteriaceae</taxon>
        <taxon>Pseudotenacibaculum</taxon>
    </lineage>
</organism>
<dbReference type="Pfam" id="PF13568">
    <property type="entry name" value="OMP_b-brl_2"/>
    <property type="match status" value="1"/>
</dbReference>
<keyword evidence="1" id="KW-0732">Signal</keyword>
<protein>
    <submittedName>
        <fullName evidence="3">Porin family protein</fullName>
    </submittedName>
</protein>
<evidence type="ECO:0000256" key="1">
    <source>
        <dbReference type="SAM" id="SignalP"/>
    </source>
</evidence>
<evidence type="ECO:0000313" key="3">
    <source>
        <dbReference type="EMBL" id="MFD2567126.1"/>
    </source>
</evidence>
<dbReference type="Gene3D" id="2.40.160.20">
    <property type="match status" value="1"/>
</dbReference>
<comment type="caution">
    <text evidence="3">The sequence shown here is derived from an EMBL/GenBank/DDBJ whole genome shotgun (WGS) entry which is preliminary data.</text>
</comment>
<feature type="signal peptide" evidence="1">
    <location>
        <begin position="1"/>
        <end position="19"/>
    </location>
</feature>
<dbReference type="SUPFAM" id="SSF56925">
    <property type="entry name" value="OMPA-like"/>
    <property type="match status" value="1"/>
</dbReference>
<evidence type="ECO:0000313" key="4">
    <source>
        <dbReference type="Proteomes" id="UP001597508"/>
    </source>
</evidence>
<evidence type="ECO:0000259" key="2">
    <source>
        <dbReference type="Pfam" id="PF13568"/>
    </source>
</evidence>
<dbReference type="InterPro" id="IPR011250">
    <property type="entry name" value="OMP/PagP_B-barrel"/>
</dbReference>
<proteinExistence type="predicted"/>
<name>A0ABW5LTL2_9FLAO</name>
<dbReference type="InterPro" id="IPR025665">
    <property type="entry name" value="Beta-barrel_OMP_2"/>
</dbReference>
<sequence length="183" mass="20280">MKKLLFVMLLGAFAMNMNAQEVKLGLKTGLNIANIRVNSLDADSRTGFHFGAIAELQLTDRFSIQPEVLYSQFGAEEESESLRINYISIPIMAKYYIVDGFSFEAGPQFSFLANDELEVFSPIGSGVFNPEVNSFDLALNLGMGYQFNGGIFFQARYNLGLTNVQSNPDVKNGALQLSLGYRF</sequence>
<dbReference type="EMBL" id="JBHULH010000003">
    <property type="protein sequence ID" value="MFD2567126.1"/>
    <property type="molecule type" value="Genomic_DNA"/>
</dbReference>
<gene>
    <name evidence="3" type="ORF">ACFSRZ_07055</name>
</gene>
<dbReference type="Proteomes" id="UP001597508">
    <property type="component" value="Unassembled WGS sequence"/>
</dbReference>
<feature type="chain" id="PRO_5047463115" evidence="1">
    <location>
        <begin position="20"/>
        <end position="183"/>
    </location>
</feature>
<keyword evidence="4" id="KW-1185">Reference proteome</keyword>
<dbReference type="RefSeq" id="WP_379665835.1">
    <property type="nucleotide sequence ID" value="NZ_JBHULH010000003.1"/>
</dbReference>
<accession>A0ABW5LTL2</accession>
<feature type="domain" description="Outer membrane protein beta-barrel" evidence="2">
    <location>
        <begin position="19"/>
        <end position="164"/>
    </location>
</feature>